<comment type="caution">
    <text evidence="1">The sequence shown here is derived from an EMBL/GenBank/DDBJ whole genome shotgun (WGS) entry which is preliminary data.</text>
</comment>
<name>A0A923HKG0_9FLAO</name>
<accession>A0A923HKG0</accession>
<organism evidence="1 2">
    <name type="scientific">Hyunsoonleella aquatilis</name>
    <dbReference type="NCBI Taxonomy" id="2762758"/>
    <lineage>
        <taxon>Bacteria</taxon>
        <taxon>Pseudomonadati</taxon>
        <taxon>Bacteroidota</taxon>
        <taxon>Flavobacteriia</taxon>
        <taxon>Flavobacteriales</taxon>
        <taxon>Flavobacteriaceae</taxon>
    </lineage>
</organism>
<dbReference type="AlphaFoldDB" id="A0A923HKG0"/>
<proteinExistence type="predicted"/>
<dbReference type="Pfam" id="PF06037">
    <property type="entry name" value="DUF922"/>
    <property type="match status" value="1"/>
</dbReference>
<keyword evidence="2" id="KW-1185">Reference proteome</keyword>
<evidence type="ECO:0000313" key="1">
    <source>
        <dbReference type="EMBL" id="MBC3759962.1"/>
    </source>
</evidence>
<gene>
    <name evidence="1" type="ORF">H7U19_16235</name>
</gene>
<dbReference type="InterPro" id="IPR010321">
    <property type="entry name" value="DUF922"/>
</dbReference>
<dbReference type="EMBL" id="JACNMF010000007">
    <property type="protein sequence ID" value="MBC3759962.1"/>
    <property type="molecule type" value="Genomic_DNA"/>
</dbReference>
<dbReference type="Proteomes" id="UP000656244">
    <property type="component" value="Unassembled WGS sequence"/>
</dbReference>
<sequence>MKQISLSIICAILVLSFHELRSGTPSDLTSEINLRKFEQTETEIEWSSYRKLKWEDFKGKPDTINFPNSNAVTISSIHFKGNTPNLFANGSLSVTAVFNQFESWVLSGEESDNLLKHEQLHFDITEIYARKIRKVLKEVGVASYKEEEEIWDMLRKIKYEYENRQKEYDSLTVHGIDRDAQEEWDSIVKSELSSYNLYKQK</sequence>
<dbReference type="RefSeq" id="WP_186563935.1">
    <property type="nucleotide sequence ID" value="NZ_JACNMF010000007.1"/>
</dbReference>
<reference evidence="1" key="1">
    <citation type="submission" date="2020-08" db="EMBL/GenBank/DDBJ databases">
        <title>Hyunsoonleella sp. strain SJ7 genome sequencing and assembly.</title>
        <authorList>
            <person name="Kim I."/>
        </authorList>
    </citation>
    <scope>NUCLEOTIDE SEQUENCE</scope>
    <source>
        <strain evidence="1">SJ7</strain>
    </source>
</reference>
<protein>
    <submittedName>
        <fullName evidence="1">DUF922 domain-containing protein</fullName>
    </submittedName>
</protein>
<evidence type="ECO:0000313" key="2">
    <source>
        <dbReference type="Proteomes" id="UP000656244"/>
    </source>
</evidence>